<dbReference type="Proteomes" id="UP000306324">
    <property type="component" value="Unassembled WGS sequence"/>
</dbReference>
<dbReference type="Gene3D" id="3.20.20.450">
    <property type="entry name" value="EAL domain"/>
    <property type="match status" value="1"/>
</dbReference>
<feature type="domain" description="EAL" evidence="1">
    <location>
        <begin position="24"/>
        <end position="278"/>
    </location>
</feature>
<dbReference type="Gene3D" id="3.30.450.20">
    <property type="entry name" value="PAS domain"/>
    <property type="match status" value="1"/>
</dbReference>
<gene>
    <name evidence="2" type="ORF">ACCUM_1553</name>
</gene>
<dbReference type="AlphaFoldDB" id="A0A5S4EGN7"/>
<dbReference type="SUPFAM" id="SSF141868">
    <property type="entry name" value="EAL domain-like"/>
    <property type="match status" value="1"/>
</dbReference>
<dbReference type="PANTHER" id="PTHR33121">
    <property type="entry name" value="CYCLIC DI-GMP PHOSPHODIESTERASE PDEF"/>
    <property type="match status" value="1"/>
</dbReference>
<dbReference type="PROSITE" id="PS50883">
    <property type="entry name" value="EAL"/>
    <property type="match status" value="1"/>
</dbReference>
<accession>A0A5S4EGN7</accession>
<organism evidence="2 3">
    <name type="scientific">Candidatus Accumulibacter phosphatis</name>
    <dbReference type="NCBI Taxonomy" id="327160"/>
    <lineage>
        <taxon>Bacteria</taxon>
        <taxon>Pseudomonadati</taxon>
        <taxon>Pseudomonadota</taxon>
        <taxon>Betaproteobacteria</taxon>
        <taxon>Candidatus Accumulibacter</taxon>
    </lineage>
</organism>
<comment type="caution">
    <text evidence="2">The sequence shown here is derived from an EMBL/GenBank/DDBJ whole genome shotgun (WGS) entry which is preliminary data.</text>
</comment>
<proteinExistence type="predicted"/>
<name>A0A5S4EGN7_9PROT</name>
<dbReference type="InterPro" id="IPR029151">
    <property type="entry name" value="Sensor-like_sf"/>
</dbReference>
<reference evidence="2 3" key="1">
    <citation type="submission" date="2019-04" db="EMBL/GenBank/DDBJ databases">
        <title>A novel phosphate-accumulating bacterium identified in bioreactor for phosphate removal from wastewater.</title>
        <authorList>
            <person name="Kotlyarov R.Y."/>
            <person name="Beletsky A.V."/>
            <person name="Kallistova A.Y."/>
            <person name="Dorofeev A.G."/>
            <person name="Nikolaev Y.Y."/>
            <person name="Pimenov N.V."/>
            <person name="Ravin N.V."/>
            <person name="Mardanov A.V."/>
        </authorList>
    </citation>
    <scope>NUCLEOTIDE SEQUENCE [LARGE SCALE GENOMIC DNA]</scope>
    <source>
        <strain evidence="2 3">Bin19</strain>
    </source>
</reference>
<evidence type="ECO:0000313" key="2">
    <source>
        <dbReference type="EMBL" id="TMQ74395.1"/>
    </source>
</evidence>
<evidence type="ECO:0000259" key="1">
    <source>
        <dbReference type="PROSITE" id="PS50883"/>
    </source>
</evidence>
<dbReference type="CDD" id="cd01948">
    <property type="entry name" value="EAL"/>
    <property type="match status" value="1"/>
</dbReference>
<protein>
    <recommendedName>
        <fullName evidence="1">EAL domain-containing protein</fullName>
    </recommendedName>
</protein>
<dbReference type="SMART" id="SM00052">
    <property type="entry name" value="EAL"/>
    <property type="match status" value="1"/>
</dbReference>
<dbReference type="InterPro" id="IPR050706">
    <property type="entry name" value="Cyclic-di-GMP_PDE-like"/>
</dbReference>
<dbReference type="InterPro" id="IPR001633">
    <property type="entry name" value="EAL_dom"/>
</dbReference>
<dbReference type="EMBL" id="SWAD01000228">
    <property type="protein sequence ID" value="TMQ74395.1"/>
    <property type="molecule type" value="Genomic_DNA"/>
</dbReference>
<sequence>MKLNLTSLQTPVSGADNFAELKALLTLDRDAYWAQYGPLKLTTYLQPIFSFSHRRIIGHEGLLRAFDPDGEAVSPLTVINSTASFDEARRLDRLARLLHVCNHHLHGIENDWLFLNMHPLVFNQAKQSDSIGFLGQVLANVNYPASRVVVELLEQAVANNGQFADGVAYLRQLGVLIALDDFGAGHSNFDRIWQIRPDIVKLDRSFAVQVDTNIRARRLLPRIVSLLHEAGSLVLIEGVETEEQALLAMDADIDFVQGYYFAKPAAHVMSDTLALTRLKALWKNFDNSRGSDYSNYRKTISPYINAIGYASTMLAVGHRIEHACQQFLELEHTERCFLLDGNGLQVGPNVVAHNTRNETSRFNPLNTAEGAIWSRRHYFRRAVEHPGKVQVTRPYLSIANASLCVTVSVCYTSRREQFVLCGDLAWI</sequence>
<dbReference type="InterPro" id="IPR035919">
    <property type="entry name" value="EAL_sf"/>
</dbReference>
<dbReference type="Pfam" id="PF00563">
    <property type="entry name" value="EAL"/>
    <property type="match status" value="1"/>
</dbReference>
<dbReference type="PANTHER" id="PTHR33121:SF76">
    <property type="entry name" value="SIGNALING PROTEIN"/>
    <property type="match status" value="1"/>
</dbReference>
<keyword evidence="3" id="KW-1185">Reference proteome</keyword>
<dbReference type="GO" id="GO:0071111">
    <property type="term" value="F:cyclic-guanylate-specific phosphodiesterase activity"/>
    <property type="evidence" value="ECO:0007669"/>
    <property type="project" value="InterPro"/>
</dbReference>
<evidence type="ECO:0000313" key="3">
    <source>
        <dbReference type="Proteomes" id="UP000306324"/>
    </source>
</evidence>
<dbReference type="SUPFAM" id="SSF103190">
    <property type="entry name" value="Sensory domain-like"/>
    <property type="match status" value="1"/>
</dbReference>